<evidence type="ECO:0000259" key="2">
    <source>
        <dbReference type="Pfam" id="PF12697"/>
    </source>
</evidence>
<dbReference type="AlphaFoldDB" id="A0A8A3PL12"/>
<keyword evidence="1" id="KW-0732">Signal</keyword>
<evidence type="ECO:0000313" key="3">
    <source>
        <dbReference type="EMBL" id="QSZ35703.1"/>
    </source>
</evidence>
<reference evidence="3" key="1">
    <citation type="submission" date="2020-10" db="EMBL/GenBank/DDBJ databases">
        <title>Genome Sequence of Monilinia vaccinii-corymbosi Sheds Light on Mummy Berry Disease Infection of Blueberry and Mating Type.</title>
        <authorList>
            <person name="Yow A.G."/>
            <person name="Zhang Y."/>
            <person name="Bansal K."/>
            <person name="Eacker S.M."/>
            <person name="Sullivan S."/>
            <person name="Liachko I."/>
            <person name="Cubeta M.A."/>
            <person name="Rollins J.A."/>
            <person name="Ashrafi H."/>
        </authorList>
    </citation>
    <scope>NUCLEOTIDE SEQUENCE</scope>
    <source>
        <strain evidence="3">RL-1</strain>
    </source>
</reference>
<feature type="domain" description="AB hydrolase-1" evidence="2">
    <location>
        <begin position="131"/>
        <end position="380"/>
    </location>
</feature>
<protein>
    <recommendedName>
        <fullName evidence="2">AB hydrolase-1 domain-containing protein</fullName>
    </recommendedName>
</protein>
<organism evidence="3 4">
    <name type="scientific">Monilinia vaccinii-corymbosi</name>
    <dbReference type="NCBI Taxonomy" id="61207"/>
    <lineage>
        <taxon>Eukaryota</taxon>
        <taxon>Fungi</taxon>
        <taxon>Dikarya</taxon>
        <taxon>Ascomycota</taxon>
        <taxon>Pezizomycotina</taxon>
        <taxon>Leotiomycetes</taxon>
        <taxon>Helotiales</taxon>
        <taxon>Sclerotiniaceae</taxon>
        <taxon>Monilinia</taxon>
    </lineage>
</organism>
<sequence length="399" mass="42583">MLVRVESYLLTCIWVLAPTKTHGAPSCTDFVISVPAPVSKHKSDLSNTGSPGINLLVESTMSNISGELGFLLETVSSALNPGAGAYSMSLRYCEPEVRIPSRQNTIQYLQHAITMTKNYWNGLGYPNGYNGDQYSYLSYMSSQGYPTLSVDNLGSGNSSHPDPAFIVQMPVQVEIIHSIIGMLRSGKALHLCLAGRIFSKVIYVGHSYGSICGNAVATAYPKDVETFVLTAYSTGYAFGAAPLGLMTPAPAFLVSSRFSSLLTQPFYLAASSQPGRQIALYSRTGGFDPAIITFDFQHEGTVSLGEIATLLYGVEPAPAFTGNVLVVTGKQDAICCYDPLGSDCGSGIGSIPAQAVANFPNAATFATFIPDKTGHAPFLHYSAQDQFSYIAAFLEDLAY</sequence>
<dbReference type="OrthoDB" id="190201at2759"/>
<proteinExistence type="predicted"/>
<dbReference type="InterPro" id="IPR000073">
    <property type="entry name" value="AB_hydrolase_1"/>
</dbReference>
<dbReference type="Pfam" id="PF12697">
    <property type="entry name" value="Abhydrolase_6"/>
    <property type="match status" value="1"/>
</dbReference>
<name>A0A8A3PL12_9HELO</name>
<dbReference type="EMBL" id="CP063410">
    <property type="protein sequence ID" value="QSZ35703.1"/>
    <property type="molecule type" value="Genomic_DNA"/>
</dbReference>
<accession>A0A8A3PL12</accession>
<dbReference type="InterPro" id="IPR029058">
    <property type="entry name" value="AB_hydrolase_fold"/>
</dbReference>
<gene>
    <name evidence="3" type="ORF">DSL72_006825</name>
</gene>
<keyword evidence="4" id="KW-1185">Reference proteome</keyword>
<dbReference type="Gene3D" id="3.40.50.1820">
    <property type="entry name" value="alpha/beta hydrolase"/>
    <property type="match status" value="1"/>
</dbReference>
<feature type="chain" id="PRO_5032441966" description="AB hydrolase-1 domain-containing protein" evidence="1">
    <location>
        <begin position="24"/>
        <end position="399"/>
    </location>
</feature>
<dbReference type="Proteomes" id="UP000672032">
    <property type="component" value="Chromosome 6"/>
</dbReference>
<feature type="signal peptide" evidence="1">
    <location>
        <begin position="1"/>
        <end position="23"/>
    </location>
</feature>
<evidence type="ECO:0000313" key="4">
    <source>
        <dbReference type="Proteomes" id="UP000672032"/>
    </source>
</evidence>
<evidence type="ECO:0000256" key="1">
    <source>
        <dbReference type="SAM" id="SignalP"/>
    </source>
</evidence>
<dbReference type="SUPFAM" id="SSF53474">
    <property type="entry name" value="alpha/beta-Hydrolases"/>
    <property type="match status" value="1"/>
</dbReference>